<sequence>MNKLLRFTFMLAALLSFSVLAKPTIELYKSPTCGCCSEWAAIMEEKGYKVNVHHSRDWTSVKQEFGMPGQLTSCHSAVIDGYMFEGHVPESDIAKLLKERPTDISGLSAPGMPQHSPGMAAPGEEYKDFNVIAFDKQGKMTLYSKY</sequence>
<keyword evidence="3" id="KW-1185">Reference proteome</keyword>
<dbReference type="InterPro" id="IPR036249">
    <property type="entry name" value="Thioredoxin-like_sf"/>
</dbReference>
<organism evidence="2 3">
    <name type="scientific">Vibrio algarum</name>
    <dbReference type="NCBI Taxonomy" id="3020714"/>
    <lineage>
        <taxon>Bacteria</taxon>
        <taxon>Pseudomonadati</taxon>
        <taxon>Pseudomonadota</taxon>
        <taxon>Gammaproteobacteria</taxon>
        <taxon>Vibrionales</taxon>
        <taxon>Vibrionaceae</taxon>
        <taxon>Vibrio</taxon>
    </lineage>
</organism>
<feature type="chain" id="PRO_5047451910" evidence="1">
    <location>
        <begin position="22"/>
        <end position="146"/>
    </location>
</feature>
<dbReference type="EMBL" id="JAQLOI010000003">
    <property type="protein sequence ID" value="MDB1125624.1"/>
    <property type="molecule type" value="Genomic_DNA"/>
</dbReference>
<dbReference type="SUPFAM" id="SSF52833">
    <property type="entry name" value="Thioredoxin-like"/>
    <property type="match status" value="1"/>
</dbReference>
<keyword evidence="1" id="KW-0732">Signal</keyword>
<dbReference type="InterPro" id="IPR007332">
    <property type="entry name" value="DUF411"/>
</dbReference>
<reference evidence="2 3" key="1">
    <citation type="submission" date="2023-01" db="EMBL/GenBank/DDBJ databases">
        <title>Vibrio sp. KJ40-1 sp.nov, isolated from marine algae.</title>
        <authorList>
            <person name="Butt M."/>
            <person name="Kim J.M.J."/>
            <person name="Jeon C.O.C."/>
        </authorList>
    </citation>
    <scope>NUCLEOTIDE SEQUENCE [LARGE SCALE GENOMIC DNA]</scope>
    <source>
        <strain evidence="2 3">KJ40-1</strain>
    </source>
</reference>
<dbReference type="RefSeq" id="WP_272139513.1">
    <property type="nucleotide sequence ID" value="NZ_JAQLOI010000003.1"/>
</dbReference>
<name>A0ABT4YX86_9VIBR</name>
<protein>
    <submittedName>
        <fullName evidence="2">DUF411 domain-containing protein</fullName>
    </submittedName>
</protein>
<evidence type="ECO:0000313" key="2">
    <source>
        <dbReference type="EMBL" id="MDB1125624.1"/>
    </source>
</evidence>
<comment type="caution">
    <text evidence="2">The sequence shown here is derived from an EMBL/GenBank/DDBJ whole genome shotgun (WGS) entry which is preliminary data.</text>
</comment>
<evidence type="ECO:0000313" key="3">
    <source>
        <dbReference type="Proteomes" id="UP001210678"/>
    </source>
</evidence>
<evidence type="ECO:0000256" key="1">
    <source>
        <dbReference type="SAM" id="SignalP"/>
    </source>
</evidence>
<gene>
    <name evidence="2" type="ORF">PGX00_18960</name>
</gene>
<accession>A0ABT4YX86</accession>
<feature type="signal peptide" evidence="1">
    <location>
        <begin position="1"/>
        <end position="21"/>
    </location>
</feature>
<proteinExistence type="predicted"/>
<dbReference type="Proteomes" id="UP001210678">
    <property type="component" value="Unassembled WGS sequence"/>
</dbReference>
<dbReference type="Pfam" id="PF04214">
    <property type="entry name" value="DUF411"/>
    <property type="match status" value="1"/>
</dbReference>